<keyword evidence="1" id="KW-0472">Membrane</keyword>
<name>A0ABV2J4B9_9HYPH</name>
<protein>
    <submittedName>
        <fullName evidence="2">Uncharacterized protein</fullName>
    </submittedName>
</protein>
<evidence type="ECO:0000313" key="3">
    <source>
        <dbReference type="Proteomes" id="UP001549047"/>
    </source>
</evidence>
<keyword evidence="1" id="KW-1133">Transmembrane helix</keyword>
<dbReference type="RefSeq" id="WP_354557171.1">
    <property type="nucleotide sequence ID" value="NZ_JBEPMB010000004.1"/>
</dbReference>
<comment type="caution">
    <text evidence="2">The sequence shown here is derived from an EMBL/GenBank/DDBJ whole genome shotgun (WGS) entry which is preliminary data.</text>
</comment>
<keyword evidence="3" id="KW-1185">Reference proteome</keyword>
<keyword evidence="1" id="KW-0812">Transmembrane</keyword>
<proteinExistence type="predicted"/>
<sequence>MRVKSMALWIVALLLAVALFYLFRDEMARQGAKEVGLTPSLPGLHAAS</sequence>
<accession>A0ABV2J4B9</accession>
<gene>
    <name evidence="2" type="ORF">ABID16_003031</name>
</gene>
<reference evidence="2 3" key="1">
    <citation type="submission" date="2024-06" db="EMBL/GenBank/DDBJ databases">
        <title>Genomic Encyclopedia of Type Strains, Phase IV (KMG-IV): sequencing the most valuable type-strain genomes for metagenomic binning, comparative biology and taxonomic classification.</title>
        <authorList>
            <person name="Goeker M."/>
        </authorList>
    </citation>
    <scope>NUCLEOTIDE SEQUENCE [LARGE SCALE GENOMIC DNA]</scope>
    <source>
        <strain evidence="2 3">DSM 29780</strain>
    </source>
</reference>
<dbReference type="EMBL" id="JBEPMB010000004">
    <property type="protein sequence ID" value="MET3614694.1"/>
    <property type="molecule type" value="Genomic_DNA"/>
</dbReference>
<dbReference type="Proteomes" id="UP001549047">
    <property type="component" value="Unassembled WGS sequence"/>
</dbReference>
<organism evidence="2 3">
    <name type="scientific">Rhizobium aquaticum</name>
    <dbReference type="NCBI Taxonomy" id="1549636"/>
    <lineage>
        <taxon>Bacteria</taxon>
        <taxon>Pseudomonadati</taxon>
        <taxon>Pseudomonadota</taxon>
        <taxon>Alphaproteobacteria</taxon>
        <taxon>Hyphomicrobiales</taxon>
        <taxon>Rhizobiaceae</taxon>
        <taxon>Rhizobium/Agrobacterium group</taxon>
        <taxon>Rhizobium</taxon>
    </lineage>
</organism>
<evidence type="ECO:0000256" key="1">
    <source>
        <dbReference type="SAM" id="Phobius"/>
    </source>
</evidence>
<evidence type="ECO:0000313" key="2">
    <source>
        <dbReference type="EMBL" id="MET3614694.1"/>
    </source>
</evidence>
<feature type="transmembrane region" description="Helical" evidence="1">
    <location>
        <begin position="6"/>
        <end position="23"/>
    </location>
</feature>